<feature type="transmembrane region" description="Helical" evidence="2">
    <location>
        <begin position="80"/>
        <end position="99"/>
    </location>
</feature>
<gene>
    <name evidence="4" type="ORF">MUN76_14365</name>
</gene>
<accession>A0ABY4FVB0</accession>
<feature type="region of interest" description="Disordered" evidence="1">
    <location>
        <begin position="1"/>
        <end position="47"/>
    </location>
</feature>
<keyword evidence="5" id="KW-1185">Reference proteome</keyword>
<feature type="domain" description="Thioredoxin-like fold" evidence="3">
    <location>
        <begin position="209"/>
        <end position="343"/>
    </location>
</feature>
<dbReference type="InterPro" id="IPR036249">
    <property type="entry name" value="Thioredoxin-like_sf"/>
</dbReference>
<name>A0ABY4FVB0_9MICO</name>
<feature type="transmembrane region" description="Helical" evidence="2">
    <location>
        <begin position="111"/>
        <end position="134"/>
    </location>
</feature>
<keyword evidence="2" id="KW-0472">Membrane</keyword>
<feature type="transmembrane region" description="Helical" evidence="2">
    <location>
        <begin position="52"/>
        <end position="74"/>
    </location>
</feature>
<dbReference type="Proteomes" id="UP000831775">
    <property type="component" value="Chromosome"/>
</dbReference>
<keyword evidence="2" id="KW-1133">Transmembrane helix</keyword>
<dbReference type="Gene3D" id="3.40.30.10">
    <property type="entry name" value="Glutaredoxin"/>
    <property type="match status" value="1"/>
</dbReference>
<proteinExistence type="predicted"/>
<evidence type="ECO:0000256" key="2">
    <source>
        <dbReference type="SAM" id="Phobius"/>
    </source>
</evidence>
<organism evidence="4 5">
    <name type="scientific">Leucobacter rhizosphaerae</name>
    <dbReference type="NCBI Taxonomy" id="2932245"/>
    <lineage>
        <taxon>Bacteria</taxon>
        <taxon>Bacillati</taxon>
        <taxon>Actinomycetota</taxon>
        <taxon>Actinomycetes</taxon>
        <taxon>Micrococcales</taxon>
        <taxon>Microbacteriaceae</taxon>
        <taxon>Leucobacter</taxon>
    </lineage>
</organism>
<dbReference type="RefSeq" id="WP_244685637.1">
    <property type="nucleotide sequence ID" value="NZ_CP095043.1"/>
</dbReference>
<dbReference type="SUPFAM" id="SSF52833">
    <property type="entry name" value="Thioredoxin-like"/>
    <property type="match status" value="1"/>
</dbReference>
<evidence type="ECO:0000259" key="3">
    <source>
        <dbReference type="Pfam" id="PF13462"/>
    </source>
</evidence>
<feature type="compositionally biased region" description="Pro residues" evidence="1">
    <location>
        <begin position="29"/>
        <end position="41"/>
    </location>
</feature>
<keyword evidence="2" id="KW-0812">Transmembrane</keyword>
<protein>
    <submittedName>
        <fullName evidence="4">Thioredoxin domain-containing protein</fullName>
    </submittedName>
</protein>
<sequence length="398" mass="40488">MSTPEMPESAAPSTPPVEPEAPGALGTTAPPPHPYATPQPAPGGSTGRGGRAFTIAAMAVGLAALLTTVVAAFYSGVFVIVGVVLGIAAIALGIIALVLRQRPLAPGIVGLASGALTLVVALVVGAFALGSAFMPAAQMAADGGAGQHGGDGSGGSEVAPVDPMAPVQWPANFATGGIAFIGSGDDITTIRSDAPADSALPEPTELAGLGDGTATNRIQVYVDYRCPYCALFEEANIDTLEEVVESGSTVLELHPLTFLDRVSEGSYYSSRISGAMSCVADAQPDAAWDAHTALMDTDFQPAEGIPGHDNAAIIAELNDAVDGLNDEVRSCIETERFVPFAQALNDWVFANPVPHAEDGELMVSGTPLAVVNGVPYTGDPANGPAFRAFLEEQGVALR</sequence>
<dbReference type="EMBL" id="CP095043">
    <property type="protein sequence ID" value="UOQ60203.1"/>
    <property type="molecule type" value="Genomic_DNA"/>
</dbReference>
<reference evidence="4 5" key="1">
    <citation type="submission" date="2022-04" db="EMBL/GenBank/DDBJ databases">
        <title>Leucobacter sp. isolated from rhizosphere of onion.</title>
        <authorList>
            <person name="Won M."/>
            <person name="Lee C.-M."/>
            <person name="Woen H.-Y."/>
            <person name="Kwon S.-W."/>
        </authorList>
    </citation>
    <scope>NUCLEOTIDE SEQUENCE [LARGE SCALE GENOMIC DNA]</scope>
    <source>
        <strain evidence="4 5">H25R-14</strain>
    </source>
</reference>
<evidence type="ECO:0000256" key="1">
    <source>
        <dbReference type="SAM" id="MobiDB-lite"/>
    </source>
</evidence>
<evidence type="ECO:0000313" key="4">
    <source>
        <dbReference type="EMBL" id="UOQ60203.1"/>
    </source>
</evidence>
<evidence type="ECO:0000313" key="5">
    <source>
        <dbReference type="Proteomes" id="UP000831775"/>
    </source>
</evidence>
<dbReference type="InterPro" id="IPR012336">
    <property type="entry name" value="Thioredoxin-like_fold"/>
</dbReference>
<dbReference type="Pfam" id="PF13462">
    <property type="entry name" value="Thioredoxin_4"/>
    <property type="match status" value="1"/>
</dbReference>
<dbReference type="CDD" id="cd02972">
    <property type="entry name" value="DsbA_family"/>
    <property type="match status" value="1"/>
</dbReference>